<dbReference type="HOGENOM" id="CLU_1950414_0_0_1"/>
<dbReference type="EMBL" id="CAGI01000160">
    <property type="protein sequence ID" value="CCF51011.1"/>
    <property type="molecule type" value="Genomic_DNA"/>
</dbReference>
<accession>I2FVR8</accession>
<keyword evidence="2" id="KW-0472">Membrane</keyword>
<gene>
    <name evidence="3" type="ORF">UHOR_14740</name>
</gene>
<dbReference type="Proteomes" id="UP000006174">
    <property type="component" value="Unassembled WGS sequence"/>
</dbReference>
<dbReference type="AlphaFoldDB" id="I2FVR8"/>
<sequence>MKTSGSLVRKPCWTEAFSLGEGAGALRASRTASNERTWSSRDSMRSEWLGGGIVTDVMEAKKMVMVGPCEEEGTSDDDSGERCVLIEKVVMSMIVMATMMLMMLVSTAPNGENGGNDDDDDDDVSVEDS</sequence>
<protein>
    <submittedName>
        <fullName evidence="3">Uncharacterized protein</fullName>
    </submittedName>
</protein>
<keyword evidence="2" id="KW-0812">Transmembrane</keyword>
<evidence type="ECO:0000256" key="1">
    <source>
        <dbReference type="SAM" id="MobiDB-lite"/>
    </source>
</evidence>
<feature type="compositionally biased region" description="Acidic residues" evidence="1">
    <location>
        <begin position="115"/>
        <end position="129"/>
    </location>
</feature>
<evidence type="ECO:0000256" key="2">
    <source>
        <dbReference type="SAM" id="Phobius"/>
    </source>
</evidence>
<keyword evidence="2" id="KW-1133">Transmembrane helix</keyword>
<evidence type="ECO:0000313" key="3">
    <source>
        <dbReference type="EMBL" id="CCF51011.1"/>
    </source>
</evidence>
<evidence type="ECO:0000313" key="4">
    <source>
        <dbReference type="Proteomes" id="UP000006174"/>
    </source>
</evidence>
<organism evidence="3 4">
    <name type="scientific">Ustilago hordei</name>
    <name type="common">Barley covered smut fungus</name>
    <dbReference type="NCBI Taxonomy" id="120017"/>
    <lineage>
        <taxon>Eukaryota</taxon>
        <taxon>Fungi</taxon>
        <taxon>Dikarya</taxon>
        <taxon>Basidiomycota</taxon>
        <taxon>Ustilaginomycotina</taxon>
        <taxon>Ustilaginomycetes</taxon>
        <taxon>Ustilaginales</taxon>
        <taxon>Ustilaginaceae</taxon>
        <taxon>Ustilago</taxon>
    </lineage>
</organism>
<name>I2FVR8_USTHO</name>
<keyword evidence="4" id="KW-1185">Reference proteome</keyword>
<reference evidence="3 4" key="1">
    <citation type="journal article" date="2012" name="Plant Cell">
        <title>Genome comparison of barley and maize smut fungi reveals targeted loss of RNA silencing components and species-specific presence of transposable elements.</title>
        <authorList>
            <person name="Laurie J.D."/>
            <person name="Ali S."/>
            <person name="Linning R."/>
            <person name="Mannhaupt G."/>
            <person name="Wong P."/>
            <person name="Gueldener U."/>
            <person name="Muensterkoetter M."/>
            <person name="Moore R."/>
            <person name="Kahmann R."/>
            <person name="Bakkeren G."/>
            <person name="Schirawski J."/>
        </authorList>
    </citation>
    <scope>NUCLEOTIDE SEQUENCE [LARGE SCALE GENOMIC DNA]</scope>
    <source>
        <strain evidence="4">Uh4875-4</strain>
    </source>
</reference>
<proteinExistence type="predicted"/>
<feature type="transmembrane region" description="Helical" evidence="2">
    <location>
        <begin position="89"/>
        <end position="108"/>
    </location>
</feature>
<feature type="region of interest" description="Disordered" evidence="1">
    <location>
        <begin position="107"/>
        <end position="129"/>
    </location>
</feature>
<comment type="caution">
    <text evidence="3">The sequence shown here is derived from an EMBL/GenBank/DDBJ whole genome shotgun (WGS) entry which is preliminary data.</text>
</comment>